<evidence type="ECO:0000256" key="3">
    <source>
        <dbReference type="ARBA" id="ARBA00009184"/>
    </source>
</evidence>
<organism evidence="13 14">
    <name type="scientific">Roseburia intestinalis</name>
    <dbReference type="NCBI Taxonomy" id="166486"/>
    <lineage>
        <taxon>Bacteria</taxon>
        <taxon>Bacillati</taxon>
        <taxon>Bacillota</taxon>
        <taxon>Clostridia</taxon>
        <taxon>Lachnospirales</taxon>
        <taxon>Lachnospiraceae</taxon>
        <taxon>Roseburia</taxon>
    </lineage>
</organism>
<keyword evidence="8" id="KW-0460">Magnesium</keyword>
<evidence type="ECO:0000256" key="6">
    <source>
        <dbReference type="ARBA" id="ARBA00022723"/>
    </source>
</evidence>
<comment type="pathway">
    <text evidence="2">Amino-acid biosynthesis; L-serine biosynthesis; L-serine from 3-phospho-D-glycerate: step 3/3.</text>
</comment>
<evidence type="ECO:0000256" key="1">
    <source>
        <dbReference type="ARBA" id="ARBA00001946"/>
    </source>
</evidence>
<dbReference type="RefSeq" id="WP_118210678.1">
    <property type="nucleotide sequence ID" value="NZ_JADNLD010000040.1"/>
</dbReference>
<comment type="cofactor">
    <cofactor evidence="1">
        <name>Mg(2+)</name>
        <dbReference type="ChEBI" id="CHEBI:18420"/>
    </cofactor>
</comment>
<evidence type="ECO:0000256" key="10">
    <source>
        <dbReference type="ARBA" id="ARBA00048138"/>
    </source>
</evidence>
<dbReference type="EMBL" id="QSFP01000029">
    <property type="protein sequence ID" value="RHA64690.1"/>
    <property type="molecule type" value="Genomic_DNA"/>
</dbReference>
<protein>
    <recommendedName>
        <fullName evidence="4">phosphoserine phosphatase</fullName>
        <ecNumber evidence="4">3.1.3.3</ecNumber>
    </recommendedName>
</protein>
<dbReference type="Gene3D" id="3.40.50.1000">
    <property type="entry name" value="HAD superfamily/HAD-like"/>
    <property type="match status" value="1"/>
</dbReference>
<sequence length="200" mass="22665">MSRYIFLFDLDSTVTKQEILPTISKRLGIYERMSELTESTMRGEIPFKQSFLQRVELLKDVPVSEVNEMVSRIQLNNHLVDFIQKNHDRCHIVTGNLDVWIDGVIRKLGMERNTFCSKAIVKNDYIEDVFNIVDKNAVIGQMVLPFVAIGDGNNDAEMIEAAEVGIGYGGVREIAPAVLACASHAIYDEEKLVEFLERLL</sequence>
<evidence type="ECO:0000256" key="7">
    <source>
        <dbReference type="ARBA" id="ARBA00022801"/>
    </source>
</evidence>
<comment type="caution">
    <text evidence="13">The sequence shown here is derived from an EMBL/GenBank/DDBJ whole genome shotgun (WGS) entry which is preliminary data.</text>
</comment>
<dbReference type="InterPro" id="IPR023214">
    <property type="entry name" value="HAD_sf"/>
</dbReference>
<dbReference type="SUPFAM" id="SSF56784">
    <property type="entry name" value="HAD-like"/>
    <property type="match status" value="1"/>
</dbReference>
<dbReference type="GO" id="GO:0006564">
    <property type="term" value="P:L-serine biosynthetic process"/>
    <property type="evidence" value="ECO:0007669"/>
    <property type="project" value="UniProtKB-KW"/>
</dbReference>
<comment type="catalytic activity">
    <reaction evidence="10">
        <text>O-phospho-L-serine + H2O = L-serine + phosphate</text>
        <dbReference type="Rhea" id="RHEA:21208"/>
        <dbReference type="ChEBI" id="CHEBI:15377"/>
        <dbReference type="ChEBI" id="CHEBI:33384"/>
        <dbReference type="ChEBI" id="CHEBI:43474"/>
        <dbReference type="ChEBI" id="CHEBI:57524"/>
        <dbReference type="EC" id="3.1.3.3"/>
    </reaction>
</comment>
<keyword evidence="5" id="KW-0028">Amino-acid biosynthesis</keyword>
<dbReference type="EMBL" id="QSHO01000025">
    <property type="protein sequence ID" value="RHC12825.1"/>
    <property type="molecule type" value="Genomic_DNA"/>
</dbReference>
<dbReference type="EC" id="3.1.3.3" evidence="4"/>
<accession>A0A3R6APS2</accession>
<evidence type="ECO:0000256" key="5">
    <source>
        <dbReference type="ARBA" id="ARBA00022605"/>
    </source>
</evidence>
<gene>
    <name evidence="13" type="ORF">DW856_18415</name>
    <name evidence="12" type="ORF">DW927_17365</name>
</gene>
<dbReference type="Pfam" id="PF12710">
    <property type="entry name" value="HAD"/>
    <property type="match status" value="1"/>
</dbReference>
<dbReference type="PANTHER" id="PTHR43344:SF2">
    <property type="entry name" value="PHOSPHOSERINE PHOSPHATASE"/>
    <property type="match status" value="1"/>
</dbReference>
<evidence type="ECO:0000313" key="13">
    <source>
        <dbReference type="EMBL" id="RHC12825.1"/>
    </source>
</evidence>
<keyword evidence="6" id="KW-0479">Metal-binding</keyword>
<dbReference type="InterPro" id="IPR050582">
    <property type="entry name" value="HAD-like_SerB"/>
</dbReference>
<evidence type="ECO:0000256" key="2">
    <source>
        <dbReference type="ARBA" id="ARBA00005135"/>
    </source>
</evidence>
<dbReference type="GO" id="GO:0005737">
    <property type="term" value="C:cytoplasm"/>
    <property type="evidence" value="ECO:0007669"/>
    <property type="project" value="TreeGrafter"/>
</dbReference>
<keyword evidence="9" id="KW-0718">Serine biosynthesis</keyword>
<reference evidence="14 15" key="1">
    <citation type="submission" date="2018-08" db="EMBL/GenBank/DDBJ databases">
        <title>A genome reference for cultivated species of the human gut microbiota.</title>
        <authorList>
            <person name="Zou Y."/>
            <person name="Xue W."/>
            <person name="Luo G."/>
        </authorList>
    </citation>
    <scope>NUCLEOTIDE SEQUENCE [LARGE SCALE GENOMIC DNA]</scope>
    <source>
        <strain evidence="13 14">AM37-1AC</strain>
        <strain evidence="12 15">AM43-11</strain>
    </source>
</reference>
<dbReference type="GO" id="GO:0000287">
    <property type="term" value="F:magnesium ion binding"/>
    <property type="evidence" value="ECO:0007669"/>
    <property type="project" value="TreeGrafter"/>
</dbReference>
<evidence type="ECO:0000256" key="11">
    <source>
        <dbReference type="ARBA" id="ARBA00048523"/>
    </source>
</evidence>
<evidence type="ECO:0000313" key="14">
    <source>
        <dbReference type="Proteomes" id="UP000283513"/>
    </source>
</evidence>
<evidence type="ECO:0000313" key="12">
    <source>
        <dbReference type="EMBL" id="RHA64690.1"/>
    </source>
</evidence>
<proteinExistence type="inferred from homology"/>
<dbReference type="NCBIfam" id="TIGR01488">
    <property type="entry name" value="HAD-SF-IB"/>
    <property type="match status" value="1"/>
</dbReference>
<evidence type="ECO:0000256" key="4">
    <source>
        <dbReference type="ARBA" id="ARBA00012640"/>
    </source>
</evidence>
<dbReference type="Proteomes" id="UP000284465">
    <property type="component" value="Unassembled WGS sequence"/>
</dbReference>
<evidence type="ECO:0000256" key="9">
    <source>
        <dbReference type="ARBA" id="ARBA00023299"/>
    </source>
</evidence>
<evidence type="ECO:0000313" key="15">
    <source>
        <dbReference type="Proteomes" id="UP000284465"/>
    </source>
</evidence>
<dbReference type="PANTHER" id="PTHR43344">
    <property type="entry name" value="PHOSPHOSERINE PHOSPHATASE"/>
    <property type="match status" value="1"/>
</dbReference>
<comment type="similarity">
    <text evidence="3">Belongs to the HAD-like hydrolase superfamily. SerB family.</text>
</comment>
<name>A0A3R6APS2_9FIRM</name>
<dbReference type="GO" id="GO:0036424">
    <property type="term" value="F:L-phosphoserine phosphatase activity"/>
    <property type="evidence" value="ECO:0007669"/>
    <property type="project" value="TreeGrafter"/>
</dbReference>
<comment type="catalytic activity">
    <reaction evidence="11">
        <text>O-phospho-D-serine + H2O = D-serine + phosphate</text>
        <dbReference type="Rhea" id="RHEA:24873"/>
        <dbReference type="ChEBI" id="CHEBI:15377"/>
        <dbReference type="ChEBI" id="CHEBI:35247"/>
        <dbReference type="ChEBI" id="CHEBI:43474"/>
        <dbReference type="ChEBI" id="CHEBI:58680"/>
        <dbReference type="EC" id="3.1.3.3"/>
    </reaction>
</comment>
<dbReference type="InterPro" id="IPR036412">
    <property type="entry name" value="HAD-like_sf"/>
</dbReference>
<dbReference type="Proteomes" id="UP000283513">
    <property type="component" value="Unassembled WGS sequence"/>
</dbReference>
<keyword evidence="7" id="KW-0378">Hydrolase</keyword>
<evidence type="ECO:0000256" key="8">
    <source>
        <dbReference type="ARBA" id="ARBA00022842"/>
    </source>
</evidence>
<dbReference type="AlphaFoldDB" id="A0A3R6APS2"/>